<dbReference type="Pfam" id="PF14903">
    <property type="entry name" value="WG_beta_rep"/>
    <property type="match status" value="10"/>
</dbReference>
<dbReference type="RefSeq" id="WP_153097991.1">
    <property type="nucleotide sequence ID" value="NZ_VZBP01000182.1"/>
</dbReference>
<dbReference type="PANTHER" id="PTHR37841:SF1">
    <property type="entry name" value="DUF3298 DOMAIN-CONTAINING PROTEIN"/>
    <property type="match status" value="1"/>
</dbReference>
<organism evidence="1 2">
    <name type="scientific">Segatella copri</name>
    <dbReference type="NCBI Taxonomy" id="165179"/>
    <lineage>
        <taxon>Bacteria</taxon>
        <taxon>Pseudomonadati</taxon>
        <taxon>Bacteroidota</taxon>
        <taxon>Bacteroidia</taxon>
        <taxon>Bacteroidales</taxon>
        <taxon>Prevotellaceae</taxon>
        <taxon>Segatella</taxon>
    </lineage>
</organism>
<name>A0AA90VIC3_9BACT</name>
<protein>
    <submittedName>
        <fullName evidence="1">WG repeat-containing protein</fullName>
    </submittedName>
</protein>
<dbReference type="Proteomes" id="UP000405805">
    <property type="component" value="Unassembled WGS sequence"/>
</dbReference>
<accession>A0AA90VIC3</accession>
<gene>
    <name evidence="1" type="ORF">F7D57_14550</name>
</gene>
<proteinExistence type="predicted"/>
<dbReference type="PANTHER" id="PTHR37841">
    <property type="entry name" value="GLR2918 PROTEIN"/>
    <property type="match status" value="1"/>
</dbReference>
<reference evidence="2" key="1">
    <citation type="submission" date="2019-09" db="EMBL/GenBank/DDBJ databases">
        <title>Distinct polysaccharide growth profiles of human intestinal Prevotella copri isolates.</title>
        <authorList>
            <person name="Fehlner-Peach H."/>
            <person name="Magnabosco C."/>
            <person name="Raghavan V."/>
            <person name="Scher J.U."/>
            <person name="Tett A."/>
            <person name="Cox L.M."/>
            <person name="Gottsegen C."/>
            <person name="Watters A."/>
            <person name="Wiltshire- Gordon J.D."/>
            <person name="Segata N."/>
            <person name="Bonneau R."/>
            <person name="Littman D.R."/>
        </authorList>
    </citation>
    <scope>NUCLEOTIDE SEQUENCE [LARGE SCALE GENOMIC DNA]</scope>
    <source>
        <strain evidence="2">iA624</strain>
    </source>
</reference>
<dbReference type="EMBL" id="VZBP01000182">
    <property type="protein sequence ID" value="MQO10906.1"/>
    <property type="molecule type" value="Genomic_DNA"/>
</dbReference>
<dbReference type="InterPro" id="IPR032774">
    <property type="entry name" value="WG_beta_rep"/>
</dbReference>
<evidence type="ECO:0000313" key="2">
    <source>
        <dbReference type="Proteomes" id="UP000405805"/>
    </source>
</evidence>
<evidence type="ECO:0000313" key="1">
    <source>
        <dbReference type="EMBL" id="MQO10906.1"/>
    </source>
</evidence>
<comment type="caution">
    <text evidence="1">The sequence shown here is derived from an EMBL/GenBank/DDBJ whole genome shotgun (WGS) entry which is preliminary data.</text>
</comment>
<sequence>MADLKNVQPLNDFDWDAFEKGTFNEDKIEVISEYKQGVAIVKKNNLFGAIMVGGKEIIKPIYEKLSDFDCGYAKASYTIHINGVEKQEERSINMSGQICVMHNENEVYLPEEYDWGMDFDGNLCVVIKNGLYGVIDSNFNTILDCSYTHFDSYINGYATFEGTEKTVMIDTEGRICYCLENIYTDGYKIISSLTDGKFYGLLNEKNNLVLPVKYDNLNRLKCGLLVSKTDNQQYSFINPLDGLIKKTIECDDVYDISSVFFAIKANIGATKNSTLFYDKEFCELETIPYCIDNIRQNKESVLFKVNGLSIECTCEGNLFVLPQFTNGWSQVPICVSRKSIRLDYLKYRHEYLAKGYEKIIDENNKVGIADIEGNIIISPKYDYINFACKDLFVAAIPNQEDNNHLVFGVIDNFDNIKIPFKYGFLLYVVGEVFAFTMDEKYPVNNYNIDKYYHAMLLSKDESYIKDISYGIVTIKNGELTKSNIKKIRFTENNDKWLIVGILSMGKHETYPDLKYGVLGIDGNYLIYPWYSLITFDKDINRFSVSLNRNNPYASKQIIDEKGNLITHDVNGSILLVPSHIAQTCGSFSDDGIAEIVKDGIIGHINRKFEIVSFFNDHYIEIPKQYDFALNFVYGYASVIKNDKYGIIDSNCKEVIPCKYDEIEAISPNYLKFQENNQWGIMDFLLNIIIEPLYANVASCIEEKFVVSLASTKQNGASTQHSHNYGVIDSHGTNLIPHKYHEIEPISHEGNILWIVTSSVGYSQYKKGAFDNRQELVIPIIFDDIVVNDDKLECNVFEKSYNACKTVQYSAKYNFVGQQILLIDKGRKVRVPKEYMLAYSSGLSILRVMKNEKWGLIHTDNSILVEPQYTYIDKFQYSYAIIGNSDEGCIYSFDDFWHIPNMKYGLIDNMGEIVLPIEYKDISFWDNGYICVYKDGEGYSLLSPTLHQLISGYSLCEKLDNRFIIVDGESNNYCSMKRLIDYLGHEVFDNSKINTDFKEIEIIEDTYFKITFSRGDYGSHIGIANFAGKIIYDNWECNDIVYLRNGYFKVEKLEFIDYDNVLKTYNLVNSVGNEVFEKYYYNIDIKDDTTIFITGRYGNGMADMYGNIIIPPRYANKLKFNNGFSNIYIKGDDKTHIIDRQNNVIVINKNNSKIILPKKYHWGTNFLNGLSIVREFKGYRDFLGVIKEDGTTVLEAKYDNISFLSNNTIFVKEKDCYGLFASDGKCILPTIFTSIDFVGKDRLRVLWNLIFSNDWQGTDKPYTVTEDKFAKQYDLNYTVKNRSAICNYEGKILNDVSLPCVGKFIGKYAITCRTIEFENNKIKLKGIGVIDINGNSILSNDYDYIKLFNTQYARVTKGHIRGIANLEDKSVKFFDNLTIKHAWEIDVYGRMVYTENGKYISSDDDWNSNSKGEYDGNRGVVSNEGILVPHGIYDSIILLENGLIKVANKDNTLYGLLDKNGKEILPVKYTSISSFIRDQAIVSLGGELEGWQRKIRNAKWGIINSNGEFIQECTLDEKPEIKYTYEDSNDDEHVVDAGQLKDILSDYIPQKEPSYYEYYSCGYYDDDGRYSKYGEYNGYDDQTIGEAFEGDPSLTWNID</sequence>